<keyword evidence="3" id="KW-0221">Differentiation</keyword>
<evidence type="ECO:0000313" key="8">
    <source>
        <dbReference type="RefSeq" id="XP_022734688.1"/>
    </source>
</evidence>
<reference evidence="8" key="1">
    <citation type="submission" date="2025-08" db="UniProtKB">
        <authorList>
            <consortium name="RefSeq"/>
        </authorList>
    </citation>
    <scope>IDENTIFICATION</scope>
    <source>
        <tissue evidence="8">Fruit stalk</tissue>
    </source>
</reference>
<organism evidence="7 8">
    <name type="scientific">Durio zibethinus</name>
    <name type="common">Durian</name>
    <dbReference type="NCBI Taxonomy" id="66656"/>
    <lineage>
        <taxon>Eukaryota</taxon>
        <taxon>Viridiplantae</taxon>
        <taxon>Streptophyta</taxon>
        <taxon>Embryophyta</taxon>
        <taxon>Tracheophyta</taxon>
        <taxon>Spermatophyta</taxon>
        <taxon>Magnoliopsida</taxon>
        <taxon>eudicotyledons</taxon>
        <taxon>Gunneridae</taxon>
        <taxon>Pentapetalae</taxon>
        <taxon>rosids</taxon>
        <taxon>malvids</taxon>
        <taxon>Malvales</taxon>
        <taxon>Malvaceae</taxon>
        <taxon>Helicteroideae</taxon>
        <taxon>Durio</taxon>
    </lineage>
</organism>
<dbReference type="Proteomes" id="UP000515121">
    <property type="component" value="Unplaced"/>
</dbReference>
<sequence length="311" mass="35853">MLPYLSSFLLLIEDDISSFVLPFCRLSSVHIEVYFSLINDCSHYFCRILSMAGRNHMPQHPDSFQGFRNGPQPVLNQAPGPMHFHPAAREEVEMQHREIQRIIAENRLIIDDNTHFQRELAAAKDEIRRLSQVTYKLQAGKEAQTRELIDRGLKLEAELHASELLREEVMHLRTEIKKLNALRMELTTQLQGLTKEVNHLQAENQQLIALRAEVEGMHKALVDARRAFEYQKNLNEQQAEQKKAMERNLISMACEIEKLRAEQMNADRRAQGIGGYRTVNGSPEMKYPDGAFAQGYHGGWGPYSNHDPPWR</sequence>
<dbReference type="AlphaFoldDB" id="A0A6P5Y2P0"/>
<evidence type="ECO:0000256" key="3">
    <source>
        <dbReference type="ARBA" id="ARBA00022782"/>
    </source>
</evidence>
<dbReference type="OrthoDB" id="1902464at2759"/>
<dbReference type="GO" id="GO:0030154">
    <property type="term" value="P:cell differentiation"/>
    <property type="evidence" value="ECO:0007669"/>
    <property type="project" value="UniProtKB-KW"/>
</dbReference>
<keyword evidence="4 6" id="KW-0175">Coiled coil</keyword>
<dbReference type="GeneID" id="111288179"/>
<keyword evidence="5" id="KW-0287">Flowering</keyword>
<dbReference type="SUPFAM" id="SSF90257">
    <property type="entry name" value="Myosin rod fragments"/>
    <property type="match status" value="1"/>
</dbReference>
<dbReference type="InterPro" id="IPR040353">
    <property type="entry name" value="FLX/FLX-like"/>
</dbReference>
<dbReference type="PANTHER" id="PTHR33405">
    <property type="entry name" value="PROTEIN FLX-LIKE 2"/>
    <property type="match status" value="1"/>
</dbReference>
<dbReference type="RefSeq" id="XP_022734688.1">
    <property type="nucleotide sequence ID" value="XM_022878953.1"/>
</dbReference>
<evidence type="ECO:0000256" key="2">
    <source>
        <dbReference type="ARBA" id="ARBA00022473"/>
    </source>
</evidence>
<dbReference type="KEGG" id="dzi:111288179"/>
<name>A0A6P5Y2P0_DURZI</name>
<keyword evidence="7" id="KW-1185">Reference proteome</keyword>
<comment type="similarity">
    <text evidence="1">Belongs to the FLX family.</text>
</comment>
<keyword evidence="2" id="KW-0217">Developmental protein</keyword>
<gene>
    <name evidence="8" type="primary">LOC111288179</name>
</gene>
<evidence type="ECO:0000256" key="4">
    <source>
        <dbReference type="ARBA" id="ARBA00023054"/>
    </source>
</evidence>
<evidence type="ECO:0000256" key="6">
    <source>
        <dbReference type="SAM" id="Coils"/>
    </source>
</evidence>
<evidence type="ECO:0000256" key="5">
    <source>
        <dbReference type="ARBA" id="ARBA00023089"/>
    </source>
</evidence>
<protein>
    <submittedName>
        <fullName evidence="8">Protein FLX-like 3 isoform X1</fullName>
    </submittedName>
</protein>
<dbReference type="GO" id="GO:0009908">
    <property type="term" value="P:flower development"/>
    <property type="evidence" value="ECO:0007669"/>
    <property type="project" value="UniProtKB-KW"/>
</dbReference>
<feature type="coiled-coil region" evidence="6">
    <location>
        <begin position="162"/>
        <end position="262"/>
    </location>
</feature>
<proteinExistence type="inferred from homology"/>
<evidence type="ECO:0000256" key="1">
    <source>
        <dbReference type="ARBA" id="ARBA00005405"/>
    </source>
</evidence>
<dbReference type="PANTHER" id="PTHR33405:SF19">
    <property type="entry name" value="OS08G0430100 PROTEIN"/>
    <property type="match status" value="1"/>
</dbReference>
<evidence type="ECO:0000313" key="7">
    <source>
        <dbReference type="Proteomes" id="UP000515121"/>
    </source>
</evidence>
<accession>A0A6P5Y2P0</accession>